<dbReference type="InterPro" id="IPR043128">
    <property type="entry name" value="Rev_trsase/Diguanyl_cyclase"/>
</dbReference>
<dbReference type="InterPro" id="IPR000160">
    <property type="entry name" value="GGDEF_dom"/>
</dbReference>
<dbReference type="Gene3D" id="3.30.70.270">
    <property type="match status" value="1"/>
</dbReference>
<organism evidence="2 3">
    <name type="scientific">Candidatus Aquicultor secundus</name>
    <dbReference type="NCBI Taxonomy" id="1973895"/>
    <lineage>
        <taxon>Bacteria</taxon>
        <taxon>Bacillati</taxon>
        <taxon>Actinomycetota</taxon>
        <taxon>Candidatus Aquicultoria</taxon>
        <taxon>Candidatus Aquicultorales</taxon>
        <taxon>Candidatus Aquicultoraceae</taxon>
        <taxon>Candidatus Aquicultor</taxon>
    </lineage>
</organism>
<proteinExistence type="predicted"/>
<feature type="domain" description="GGDEF" evidence="1">
    <location>
        <begin position="192"/>
        <end position="327"/>
    </location>
</feature>
<dbReference type="AlphaFoldDB" id="A0A2M7T6D9"/>
<sequence>MQSLKWEKNQAALLNKAAEDFRDHIWTIVEKWMLSLKIKEGENSWKRFPETQLVDNLPTLLRGISKVIEDPAHIVDFEPGGVIYEAASELGRNRRLRDFEPSEVLYEQEVLRDIIWGYCRKNLMPLDAYELEKRINRPVDKMVSTIINSYINIYAMELKHLARRDKLTDFLNYEAFKETLSDELRRSRRYRHSFSLIMLDIDGFQNYIKEFGNLAGDTLLKEVSRVVEHIIRTVDIPARHGLDEFAIILPETSKKQARRVAERMRRAIKLDTRHTAQVHDELKSGITVSIGVSTYPKDAGTLDELVSLTDEALFEAKKAGRDIVVWK</sequence>
<dbReference type="RefSeq" id="WP_286678434.1">
    <property type="nucleotide sequence ID" value="NZ_MNXI01000082.1"/>
</dbReference>
<reference evidence="3" key="1">
    <citation type="submission" date="2017-09" db="EMBL/GenBank/DDBJ databases">
        <title>Depth-based differentiation of microbial function through sediment-hosted aquifers and enrichment of novel symbionts in the deep terrestrial subsurface.</title>
        <authorList>
            <person name="Probst A.J."/>
            <person name="Ladd B."/>
            <person name="Jarett J.K."/>
            <person name="Geller-Mcgrath D.E."/>
            <person name="Sieber C.M.K."/>
            <person name="Emerson J.B."/>
            <person name="Anantharaman K."/>
            <person name="Thomas B.C."/>
            <person name="Malmstrom R."/>
            <person name="Stieglmeier M."/>
            <person name="Klingl A."/>
            <person name="Woyke T."/>
            <person name="Ryan C.M."/>
            <person name="Banfield J.F."/>
        </authorList>
    </citation>
    <scope>NUCLEOTIDE SEQUENCE [LARGE SCALE GENOMIC DNA]</scope>
</reference>
<dbReference type="InterPro" id="IPR029787">
    <property type="entry name" value="Nucleotide_cyclase"/>
</dbReference>
<name>A0A2M7T6D9_9ACTN</name>
<dbReference type="InterPro" id="IPR050469">
    <property type="entry name" value="Diguanylate_Cyclase"/>
</dbReference>
<dbReference type="EMBL" id="PFNG01000203">
    <property type="protein sequence ID" value="PIZ36435.1"/>
    <property type="molecule type" value="Genomic_DNA"/>
</dbReference>
<dbReference type="SUPFAM" id="SSF55073">
    <property type="entry name" value="Nucleotide cyclase"/>
    <property type="match status" value="1"/>
</dbReference>
<evidence type="ECO:0000259" key="1">
    <source>
        <dbReference type="PROSITE" id="PS50887"/>
    </source>
</evidence>
<dbReference type="PANTHER" id="PTHR45138:SF9">
    <property type="entry name" value="DIGUANYLATE CYCLASE DGCM-RELATED"/>
    <property type="match status" value="1"/>
</dbReference>
<dbReference type="NCBIfam" id="TIGR00254">
    <property type="entry name" value="GGDEF"/>
    <property type="match status" value="1"/>
</dbReference>
<dbReference type="GO" id="GO:0052621">
    <property type="term" value="F:diguanylate cyclase activity"/>
    <property type="evidence" value="ECO:0007669"/>
    <property type="project" value="TreeGrafter"/>
</dbReference>
<protein>
    <recommendedName>
        <fullName evidence="1">GGDEF domain-containing protein</fullName>
    </recommendedName>
</protein>
<dbReference type="PANTHER" id="PTHR45138">
    <property type="entry name" value="REGULATORY COMPONENTS OF SENSORY TRANSDUCTION SYSTEM"/>
    <property type="match status" value="1"/>
</dbReference>
<dbReference type="SMART" id="SM00267">
    <property type="entry name" value="GGDEF"/>
    <property type="match status" value="1"/>
</dbReference>
<comment type="caution">
    <text evidence="2">The sequence shown here is derived from an EMBL/GenBank/DDBJ whole genome shotgun (WGS) entry which is preliminary data.</text>
</comment>
<evidence type="ECO:0000313" key="3">
    <source>
        <dbReference type="Proteomes" id="UP000230956"/>
    </source>
</evidence>
<dbReference type="Proteomes" id="UP000230956">
    <property type="component" value="Unassembled WGS sequence"/>
</dbReference>
<dbReference type="Pfam" id="PF00990">
    <property type="entry name" value="GGDEF"/>
    <property type="match status" value="1"/>
</dbReference>
<gene>
    <name evidence="2" type="ORF">COY37_08595</name>
</gene>
<dbReference type="CDD" id="cd01949">
    <property type="entry name" value="GGDEF"/>
    <property type="match status" value="1"/>
</dbReference>
<dbReference type="PROSITE" id="PS50887">
    <property type="entry name" value="GGDEF"/>
    <property type="match status" value="1"/>
</dbReference>
<accession>A0A2M7T6D9</accession>
<evidence type="ECO:0000313" key="2">
    <source>
        <dbReference type="EMBL" id="PIZ36435.1"/>
    </source>
</evidence>